<feature type="transmembrane region" description="Helical" evidence="1">
    <location>
        <begin position="28"/>
        <end position="46"/>
    </location>
</feature>
<keyword evidence="1" id="KW-1133">Transmembrane helix</keyword>
<evidence type="ECO:0000313" key="2">
    <source>
        <dbReference type="EMBL" id="GER59082.1"/>
    </source>
</evidence>
<protein>
    <submittedName>
        <fullName evidence="2">Uncharacterized protein</fullName>
    </submittedName>
</protein>
<organism evidence="2 3">
    <name type="scientific">Patiriisocius marinus</name>
    <dbReference type="NCBI Taxonomy" id="1397112"/>
    <lineage>
        <taxon>Bacteria</taxon>
        <taxon>Pseudomonadati</taxon>
        <taxon>Bacteroidota</taxon>
        <taxon>Flavobacteriia</taxon>
        <taxon>Flavobacteriales</taxon>
        <taxon>Flavobacteriaceae</taxon>
        <taxon>Patiriisocius</taxon>
    </lineage>
</organism>
<feature type="transmembrane region" description="Helical" evidence="1">
    <location>
        <begin position="78"/>
        <end position="94"/>
    </location>
</feature>
<dbReference type="Proteomes" id="UP000326509">
    <property type="component" value="Unassembled WGS sequence"/>
</dbReference>
<keyword evidence="3" id="KW-1185">Reference proteome</keyword>
<evidence type="ECO:0000313" key="3">
    <source>
        <dbReference type="Proteomes" id="UP000326509"/>
    </source>
</evidence>
<gene>
    <name evidence="2" type="ORF">ULMA_11900</name>
</gene>
<accession>A0A5J4IXI9</accession>
<feature type="transmembrane region" description="Helical" evidence="1">
    <location>
        <begin position="52"/>
        <end position="71"/>
    </location>
</feature>
<reference evidence="2 3" key="1">
    <citation type="submission" date="2019-08" db="EMBL/GenBank/DDBJ databases">
        <title>Draft genome sequence of Ulvibacter marinus type strain NBRC 109484.</title>
        <authorList>
            <person name="Kawano K."/>
            <person name="Ushijima N."/>
            <person name="Kihara M."/>
            <person name="Itoh H."/>
        </authorList>
    </citation>
    <scope>NUCLEOTIDE SEQUENCE [LARGE SCALE GENOMIC DNA]</scope>
    <source>
        <strain evidence="2 3">NBRC 109484</strain>
    </source>
</reference>
<keyword evidence="1" id="KW-0472">Membrane</keyword>
<keyword evidence="1" id="KW-0812">Transmembrane</keyword>
<dbReference type="AlphaFoldDB" id="A0A5J4IXI9"/>
<sequence>MNTIIIILTGILGAALTFYVSKHLKQGPVRASALLSLIVGLFFYTFPELLNIYLTQNIPIVFIGTSFVGMVSSKAKGNIIQIALAGLLFSIIYMNKSELFIGYGGALGALALISFLTTLGFSIMFSKKIDFKKVISSFRKKRE</sequence>
<evidence type="ECO:0000256" key="1">
    <source>
        <dbReference type="SAM" id="Phobius"/>
    </source>
</evidence>
<feature type="transmembrane region" description="Helical" evidence="1">
    <location>
        <begin position="100"/>
        <end position="125"/>
    </location>
</feature>
<proteinExistence type="predicted"/>
<dbReference type="EMBL" id="BKCG01000002">
    <property type="protein sequence ID" value="GER59082.1"/>
    <property type="molecule type" value="Genomic_DNA"/>
</dbReference>
<comment type="caution">
    <text evidence="2">The sequence shown here is derived from an EMBL/GenBank/DDBJ whole genome shotgun (WGS) entry which is preliminary data.</text>
</comment>
<dbReference type="RefSeq" id="WP_162851984.1">
    <property type="nucleotide sequence ID" value="NZ_BKCG01000002.1"/>
</dbReference>
<feature type="transmembrane region" description="Helical" evidence="1">
    <location>
        <begin position="6"/>
        <end position="21"/>
    </location>
</feature>
<name>A0A5J4IXI9_9FLAO</name>